<feature type="compositionally biased region" description="Basic residues" evidence="1">
    <location>
        <begin position="38"/>
        <end position="49"/>
    </location>
</feature>
<sequence>MQRQPEAFENSRDCYTTFITSTIVCKYTNLDNTQTFHRSGRRHKLRNSKNRYSATTD</sequence>
<reference evidence="2" key="2">
    <citation type="journal article" date="2015" name="Fish Shellfish Immunol.">
        <title>Early steps in the European eel (Anguilla anguilla)-Vibrio vulnificus interaction in the gills: Role of the RtxA13 toxin.</title>
        <authorList>
            <person name="Callol A."/>
            <person name="Pajuelo D."/>
            <person name="Ebbesson L."/>
            <person name="Teles M."/>
            <person name="MacKenzie S."/>
            <person name="Amaro C."/>
        </authorList>
    </citation>
    <scope>NUCLEOTIDE SEQUENCE</scope>
</reference>
<reference evidence="2" key="1">
    <citation type="submission" date="2014-11" db="EMBL/GenBank/DDBJ databases">
        <authorList>
            <person name="Amaro Gonzalez C."/>
        </authorList>
    </citation>
    <scope>NUCLEOTIDE SEQUENCE</scope>
</reference>
<dbReference type="AlphaFoldDB" id="A0A0E9S4G3"/>
<protein>
    <submittedName>
        <fullName evidence="2">Uncharacterized protein</fullName>
    </submittedName>
</protein>
<proteinExistence type="predicted"/>
<feature type="region of interest" description="Disordered" evidence="1">
    <location>
        <begin position="36"/>
        <end position="57"/>
    </location>
</feature>
<dbReference type="EMBL" id="GBXM01072401">
    <property type="protein sequence ID" value="JAH36176.1"/>
    <property type="molecule type" value="Transcribed_RNA"/>
</dbReference>
<evidence type="ECO:0000313" key="2">
    <source>
        <dbReference type="EMBL" id="JAH36176.1"/>
    </source>
</evidence>
<name>A0A0E9S4G3_ANGAN</name>
<evidence type="ECO:0000256" key="1">
    <source>
        <dbReference type="SAM" id="MobiDB-lite"/>
    </source>
</evidence>
<accession>A0A0E9S4G3</accession>
<organism evidence="2">
    <name type="scientific">Anguilla anguilla</name>
    <name type="common">European freshwater eel</name>
    <name type="synonym">Muraena anguilla</name>
    <dbReference type="NCBI Taxonomy" id="7936"/>
    <lineage>
        <taxon>Eukaryota</taxon>
        <taxon>Metazoa</taxon>
        <taxon>Chordata</taxon>
        <taxon>Craniata</taxon>
        <taxon>Vertebrata</taxon>
        <taxon>Euteleostomi</taxon>
        <taxon>Actinopterygii</taxon>
        <taxon>Neopterygii</taxon>
        <taxon>Teleostei</taxon>
        <taxon>Anguilliformes</taxon>
        <taxon>Anguillidae</taxon>
        <taxon>Anguilla</taxon>
    </lineage>
</organism>